<keyword evidence="2" id="KW-0503">Monooxygenase</keyword>
<evidence type="ECO:0000259" key="1">
    <source>
        <dbReference type="PROSITE" id="PS51725"/>
    </source>
</evidence>
<dbReference type="Proteomes" id="UP001232992">
    <property type="component" value="Unassembled WGS sequence"/>
</dbReference>
<dbReference type="Pfam" id="PF03992">
    <property type="entry name" value="ABM"/>
    <property type="match status" value="1"/>
</dbReference>
<reference evidence="2 3" key="1">
    <citation type="submission" date="2023-01" db="EMBL/GenBank/DDBJ databases">
        <title>Novel diversity within Roseofilum (Cyanobacteria; Desertifilaceae) from marine benthic mats with descriptions of four novel species.</title>
        <authorList>
            <person name="Wang Y."/>
            <person name="Berthold D.E."/>
            <person name="Hu J."/>
            <person name="Lefler F.W."/>
            <person name="Laughinghouse H.D. IV."/>
        </authorList>
    </citation>
    <scope>NUCLEOTIDE SEQUENCE [LARGE SCALE GENOMIC DNA]</scope>
    <source>
        <strain evidence="2 3">BLCC-M143</strain>
    </source>
</reference>
<sequence length="212" mass="24678">MILEVAKLDIIPGEEQNFEADFQKAEAILVSTQGYVSHELKRCIEMRSRYLLLVYWETLEDHTQGFRGSASYQEWKQLLHPYYDPFPEVEHYESLSDSAMNAICIIHPYKLDEMWVFDDERVGLIQEPFVAGADTIIETMVQQLPNAESGFTLLFSSHAFPGYQLQLNRQRKEYGGHWYYSPQLDREGWLCPALFRSRSRNIIRPVSSQTGS</sequence>
<dbReference type="GO" id="GO:0004497">
    <property type="term" value="F:monooxygenase activity"/>
    <property type="evidence" value="ECO:0007669"/>
    <property type="project" value="UniProtKB-KW"/>
</dbReference>
<gene>
    <name evidence="2" type="ORF">PMH09_15730</name>
</gene>
<dbReference type="InterPro" id="IPR007138">
    <property type="entry name" value="ABM_dom"/>
</dbReference>
<dbReference type="Gene3D" id="3.30.70.100">
    <property type="match status" value="1"/>
</dbReference>
<keyword evidence="2" id="KW-0560">Oxidoreductase</keyword>
<dbReference type="EMBL" id="JAQOSQ010000017">
    <property type="protein sequence ID" value="MDJ1184637.1"/>
    <property type="molecule type" value="Genomic_DNA"/>
</dbReference>
<protein>
    <submittedName>
        <fullName evidence="2">Antibiotic biosynthesis monooxygenase</fullName>
    </submittedName>
</protein>
<dbReference type="PROSITE" id="PS51725">
    <property type="entry name" value="ABM"/>
    <property type="match status" value="1"/>
</dbReference>
<proteinExistence type="predicted"/>
<evidence type="ECO:0000313" key="3">
    <source>
        <dbReference type="Proteomes" id="UP001232992"/>
    </source>
</evidence>
<evidence type="ECO:0000313" key="2">
    <source>
        <dbReference type="EMBL" id="MDJ1184637.1"/>
    </source>
</evidence>
<dbReference type="Pfam" id="PF20475">
    <property type="entry name" value="DUF6717"/>
    <property type="match status" value="1"/>
</dbReference>
<feature type="domain" description="ABM" evidence="1">
    <location>
        <begin position="2"/>
        <end position="91"/>
    </location>
</feature>
<dbReference type="InterPro" id="IPR011008">
    <property type="entry name" value="Dimeric_a/b-barrel"/>
</dbReference>
<organism evidence="2 3">
    <name type="scientific">Roseofilum casamattae BLCC-M143</name>
    <dbReference type="NCBI Taxonomy" id="3022442"/>
    <lineage>
        <taxon>Bacteria</taxon>
        <taxon>Bacillati</taxon>
        <taxon>Cyanobacteriota</taxon>
        <taxon>Cyanophyceae</taxon>
        <taxon>Desertifilales</taxon>
        <taxon>Desertifilaceae</taxon>
        <taxon>Roseofilum</taxon>
        <taxon>Roseofilum casamattae</taxon>
    </lineage>
</organism>
<dbReference type="SUPFAM" id="SSF54909">
    <property type="entry name" value="Dimeric alpha+beta barrel"/>
    <property type="match status" value="1"/>
</dbReference>
<accession>A0ABT7BZK4</accession>
<name>A0ABT7BZK4_9CYAN</name>
<keyword evidence="3" id="KW-1185">Reference proteome</keyword>
<comment type="caution">
    <text evidence="2">The sequence shown here is derived from an EMBL/GenBank/DDBJ whole genome shotgun (WGS) entry which is preliminary data.</text>
</comment>
<dbReference type="InterPro" id="IPR046562">
    <property type="entry name" value="DUF6717"/>
</dbReference>